<evidence type="ECO:0000313" key="1">
    <source>
        <dbReference type="EMBL" id="CAD7704730.1"/>
    </source>
</evidence>
<organism evidence="1 2">
    <name type="scientific">Ostreobium quekettii</name>
    <dbReference type="NCBI Taxonomy" id="121088"/>
    <lineage>
        <taxon>Eukaryota</taxon>
        <taxon>Viridiplantae</taxon>
        <taxon>Chlorophyta</taxon>
        <taxon>core chlorophytes</taxon>
        <taxon>Ulvophyceae</taxon>
        <taxon>TCBD clade</taxon>
        <taxon>Bryopsidales</taxon>
        <taxon>Ostreobineae</taxon>
        <taxon>Ostreobiaceae</taxon>
        <taxon>Ostreobium</taxon>
    </lineage>
</organism>
<sequence>MCDRATPLFTPLYLLRRACGHGRALCIKCKAEAWSFISHSSSSGGRCPTATPNGPSGNDTFAGLQTFWVSSLFGAVESARSRAKSLSGFRIFRRRVCRPSAGLPPRRGRRARQGIAQWSDNGARSARCTQHYALFDIKHRSGP</sequence>
<reference evidence="1" key="1">
    <citation type="submission" date="2020-12" db="EMBL/GenBank/DDBJ databases">
        <authorList>
            <person name="Iha C."/>
        </authorList>
    </citation>
    <scope>NUCLEOTIDE SEQUENCE</scope>
</reference>
<protein>
    <submittedName>
        <fullName evidence="1">Uncharacterized protein</fullName>
    </submittedName>
</protein>
<keyword evidence="2" id="KW-1185">Reference proteome</keyword>
<evidence type="ECO:0000313" key="2">
    <source>
        <dbReference type="Proteomes" id="UP000708148"/>
    </source>
</evidence>
<comment type="caution">
    <text evidence="1">The sequence shown here is derived from an EMBL/GenBank/DDBJ whole genome shotgun (WGS) entry which is preliminary data.</text>
</comment>
<proteinExistence type="predicted"/>
<name>A0A8S1JEK6_9CHLO</name>
<dbReference type="EMBL" id="CAJHUC010002946">
    <property type="protein sequence ID" value="CAD7704730.1"/>
    <property type="molecule type" value="Genomic_DNA"/>
</dbReference>
<dbReference type="AlphaFoldDB" id="A0A8S1JEK6"/>
<gene>
    <name evidence="1" type="ORF">OSTQU699_LOCUS10085</name>
</gene>
<dbReference type="Proteomes" id="UP000708148">
    <property type="component" value="Unassembled WGS sequence"/>
</dbReference>
<accession>A0A8S1JEK6</accession>